<dbReference type="Pfam" id="PF00069">
    <property type="entry name" value="Pkinase"/>
    <property type="match status" value="1"/>
</dbReference>
<evidence type="ECO:0000256" key="4">
    <source>
        <dbReference type="ARBA" id="ARBA00022679"/>
    </source>
</evidence>
<proteinExistence type="inferred from homology"/>
<evidence type="ECO:0000256" key="15">
    <source>
        <dbReference type="ARBA" id="ARBA00041500"/>
    </source>
</evidence>
<dbReference type="GO" id="GO:0017148">
    <property type="term" value="P:negative regulation of translation"/>
    <property type="evidence" value="ECO:0007669"/>
    <property type="project" value="UniProtKB-KW"/>
</dbReference>
<evidence type="ECO:0000256" key="20">
    <source>
        <dbReference type="SAM" id="Phobius"/>
    </source>
</evidence>
<dbReference type="GO" id="GO:0005524">
    <property type="term" value="F:ATP binding"/>
    <property type="evidence" value="ECO:0007669"/>
    <property type="project" value="UniProtKB-UniRule"/>
</dbReference>
<comment type="similarity">
    <text evidence="14">Belongs to the protein kinase superfamily. Ser/Thr protein kinase family. GCN2 subfamily.</text>
</comment>
<evidence type="ECO:0000256" key="18">
    <source>
        <dbReference type="PROSITE-ProRule" id="PRU10141"/>
    </source>
</evidence>
<dbReference type="EMBL" id="CDMY01000542">
    <property type="protein sequence ID" value="CEM21685.1"/>
    <property type="molecule type" value="Genomic_DNA"/>
</dbReference>
<keyword evidence="11" id="KW-0325">Glycoprotein</keyword>
<keyword evidence="5 18" id="KW-0547">Nucleotide-binding</keyword>
<evidence type="ECO:0000256" key="1">
    <source>
        <dbReference type="ARBA" id="ARBA00004389"/>
    </source>
</evidence>
<dbReference type="PROSITE" id="PS00108">
    <property type="entry name" value="PROTEIN_KINASE_ST"/>
    <property type="match status" value="1"/>
</dbReference>
<feature type="compositionally biased region" description="Basic residues" evidence="19">
    <location>
        <begin position="1689"/>
        <end position="1705"/>
    </location>
</feature>
<evidence type="ECO:0000256" key="19">
    <source>
        <dbReference type="SAM" id="MobiDB-lite"/>
    </source>
</evidence>
<dbReference type="PROSITE" id="PS00107">
    <property type="entry name" value="PROTEIN_KINASE_ATP"/>
    <property type="match status" value="1"/>
</dbReference>
<dbReference type="PROSITE" id="PS50011">
    <property type="entry name" value="PROTEIN_KINASE_DOM"/>
    <property type="match status" value="1"/>
</dbReference>
<name>A0A0G4G1S3_VITBC</name>
<dbReference type="InParanoid" id="A0A0G4G1S3"/>
<dbReference type="Gene3D" id="1.10.510.10">
    <property type="entry name" value="Transferase(Phosphotransferase) domain 1"/>
    <property type="match status" value="1"/>
</dbReference>
<keyword evidence="9" id="KW-0810">Translation regulation</keyword>
<evidence type="ECO:0000256" key="13">
    <source>
        <dbReference type="ARBA" id="ARBA00023230"/>
    </source>
</evidence>
<feature type="compositionally biased region" description="Basic residues" evidence="19">
    <location>
        <begin position="534"/>
        <end position="551"/>
    </location>
</feature>
<dbReference type="GO" id="GO:0005789">
    <property type="term" value="C:endoplasmic reticulum membrane"/>
    <property type="evidence" value="ECO:0007669"/>
    <property type="project" value="UniProtKB-SubCell"/>
</dbReference>
<dbReference type="SUPFAM" id="SSF50998">
    <property type="entry name" value="Quinoprotein alcohol dehydrogenase-like"/>
    <property type="match status" value="1"/>
</dbReference>
<keyword evidence="13" id="KW-0834">Unfolded protein response</keyword>
<dbReference type="Gene3D" id="3.30.200.20">
    <property type="entry name" value="Phosphorylase Kinase, domain 1"/>
    <property type="match status" value="1"/>
</dbReference>
<dbReference type="GO" id="GO:0005634">
    <property type="term" value="C:nucleus"/>
    <property type="evidence" value="ECO:0007669"/>
    <property type="project" value="TreeGrafter"/>
</dbReference>
<evidence type="ECO:0000256" key="10">
    <source>
        <dbReference type="ARBA" id="ARBA00023016"/>
    </source>
</evidence>
<feature type="compositionally biased region" description="Pro residues" evidence="19">
    <location>
        <begin position="1288"/>
        <end position="1305"/>
    </location>
</feature>
<dbReference type="SMART" id="SM00220">
    <property type="entry name" value="S_TKc"/>
    <property type="match status" value="1"/>
</dbReference>
<dbReference type="Proteomes" id="UP000041254">
    <property type="component" value="Unassembled WGS sequence"/>
</dbReference>
<evidence type="ECO:0000256" key="8">
    <source>
        <dbReference type="ARBA" id="ARBA00022840"/>
    </source>
</evidence>
<dbReference type="STRING" id="1169540.A0A0G4G1S3"/>
<keyword evidence="6" id="KW-0418">Kinase</keyword>
<evidence type="ECO:0000256" key="5">
    <source>
        <dbReference type="ARBA" id="ARBA00022741"/>
    </source>
</evidence>
<keyword evidence="20" id="KW-1133">Transmembrane helix</keyword>
<feature type="compositionally biased region" description="Basic and acidic residues" evidence="19">
    <location>
        <begin position="788"/>
        <end position="803"/>
    </location>
</feature>
<evidence type="ECO:0000256" key="7">
    <source>
        <dbReference type="ARBA" id="ARBA00022824"/>
    </source>
</evidence>
<dbReference type="InterPro" id="IPR008271">
    <property type="entry name" value="Ser/Thr_kinase_AS"/>
</dbReference>
<feature type="region of interest" description="Disordered" evidence="19">
    <location>
        <begin position="771"/>
        <end position="827"/>
    </location>
</feature>
<feature type="compositionally biased region" description="Acidic residues" evidence="19">
    <location>
        <begin position="1719"/>
        <end position="1736"/>
    </location>
</feature>
<reference evidence="22 23" key="1">
    <citation type="submission" date="2014-11" db="EMBL/GenBank/DDBJ databases">
        <authorList>
            <person name="Zhu J."/>
            <person name="Qi W."/>
            <person name="Song R."/>
        </authorList>
    </citation>
    <scope>NUCLEOTIDE SEQUENCE [LARGE SCALE GENOMIC DNA]</scope>
</reference>
<feature type="compositionally biased region" description="Basic and acidic residues" evidence="19">
    <location>
        <begin position="1315"/>
        <end position="1327"/>
    </location>
</feature>
<feature type="compositionally biased region" description="Polar residues" evidence="19">
    <location>
        <begin position="1193"/>
        <end position="1210"/>
    </location>
</feature>
<dbReference type="PANTHER" id="PTHR11042">
    <property type="entry name" value="EUKARYOTIC TRANSLATION INITIATION FACTOR 2-ALPHA KINASE EIF2-ALPHA KINASE -RELATED"/>
    <property type="match status" value="1"/>
</dbReference>
<evidence type="ECO:0000313" key="23">
    <source>
        <dbReference type="Proteomes" id="UP000041254"/>
    </source>
</evidence>
<evidence type="ECO:0000256" key="2">
    <source>
        <dbReference type="ARBA" id="ARBA00012513"/>
    </source>
</evidence>
<dbReference type="EC" id="2.7.11.1" evidence="2"/>
<dbReference type="InterPro" id="IPR050339">
    <property type="entry name" value="CC_SR_Kinase"/>
</dbReference>
<accession>A0A0G4G1S3</accession>
<evidence type="ECO:0000256" key="3">
    <source>
        <dbReference type="ARBA" id="ARBA00022527"/>
    </source>
</evidence>
<feature type="compositionally biased region" description="Basic residues" evidence="19">
    <location>
        <begin position="1159"/>
        <end position="1169"/>
    </location>
</feature>
<keyword evidence="10" id="KW-0346">Stress response</keyword>
<comment type="catalytic activity">
    <reaction evidence="16">
        <text>L-threonyl-[protein] + ATP = O-phospho-L-threonyl-[protein] + ADP + H(+)</text>
        <dbReference type="Rhea" id="RHEA:46608"/>
        <dbReference type="Rhea" id="RHEA-COMP:11060"/>
        <dbReference type="Rhea" id="RHEA-COMP:11605"/>
        <dbReference type="ChEBI" id="CHEBI:15378"/>
        <dbReference type="ChEBI" id="CHEBI:30013"/>
        <dbReference type="ChEBI" id="CHEBI:30616"/>
        <dbReference type="ChEBI" id="CHEBI:61977"/>
        <dbReference type="ChEBI" id="CHEBI:456216"/>
        <dbReference type="EC" id="2.7.11.1"/>
    </reaction>
    <physiologicalReaction direction="left-to-right" evidence="16">
        <dbReference type="Rhea" id="RHEA:46609"/>
    </physiologicalReaction>
</comment>
<dbReference type="InterPro" id="IPR011009">
    <property type="entry name" value="Kinase-like_dom_sf"/>
</dbReference>
<feature type="domain" description="Protein kinase" evidence="21">
    <location>
        <begin position="1048"/>
        <end position="1615"/>
    </location>
</feature>
<keyword evidence="12" id="KW-0652">Protein synthesis inhibitor</keyword>
<evidence type="ECO:0000256" key="17">
    <source>
        <dbReference type="ARBA" id="ARBA00048977"/>
    </source>
</evidence>
<feature type="binding site" evidence="18">
    <location>
        <position position="1079"/>
    </location>
    <ligand>
        <name>ATP</name>
        <dbReference type="ChEBI" id="CHEBI:30616"/>
    </ligand>
</feature>
<feature type="region of interest" description="Disordered" evidence="19">
    <location>
        <begin position="885"/>
        <end position="1029"/>
    </location>
</feature>
<dbReference type="VEuPathDB" id="CryptoDB:Vbra_16661"/>
<feature type="region of interest" description="Disordered" evidence="19">
    <location>
        <begin position="1619"/>
        <end position="1754"/>
    </location>
</feature>
<evidence type="ECO:0000259" key="21">
    <source>
        <dbReference type="PROSITE" id="PS50011"/>
    </source>
</evidence>
<feature type="compositionally biased region" description="Basic and acidic residues" evidence="19">
    <location>
        <begin position="986"/>
        <end position="996"/>
    </location>
</feature>
<dbReference type="SUPFAM" id="SSF56112">
    <property type="entry name" value="Protein kinase-like (PK-like)"/>
    <property type="match status" value="1"/>
</dbReference>
<dbReference type="InterPro" id="IPR017441">
    <property type="entry name" value="Protein_kinase_ATP_BS"/>
</dbReference>
<evidence type="ECO:0000256" key="14">
    <source>
        <dbReference type="ARBA" id="ARBA00037982"/>
    </source>
</evidence>
<comment type="catalytic activity">
    <reaction evidence="17">
        <text>L-seryl-[protein] + ATP = O-phospho-L-seryl-[protein] + ADP + H(+)</text>
        <dbReference type="Rhea" id="RHEA:17989"/>
        <dbReference type="Rhea" id="RHEA-COMP:9863"/>
        <dbReference type="Rhea" id="RHEA-COMP:11604"/>
        <dbReference type="ChEBI" id="CHEBI:15378"/>
        <dbReference type="ChEBI" id="CHEBI:29999"/>
        <dbReference type="ChEBI" id="CHEBI:30616"/>
        <dbReference type="ChEBI" id="CHEBI:83421"/>
        <dbReference type="ChEBI" id="CHEBI:456216"/>
        <dbReference type="EC" id="2.7.11.1"/>
    </reaction>
    <physiologicalReaction direction="left-to-right" evidence="17">
        <dbReference type="Rhea" id="RHEA:17990"/>
    </physiologicalReaction>
</comment>
<evidence type="ECO:0000313" key="22">
    <source>
        <dbReference type="EMBL" id="CEM21685.1"/>
    </source>
</evidence>
<dbReference type="GO" id="GO:0004694">
    <property type="term" value="F:eukaryotic translation initiation factor 2alpha kinase activity"/>
    <property type="evidence" value="ECO:0007669"/>
    <property type="project" value="TreeGrafter"/>
</dbReference>
<feature type="transmembrane region" description="Helical" evidence="20">
    <location>
        <begin position="12"/>
        <end position="34"/>
    </location>
</feature>
<evidence type="ECO:0000256" key="9">
    <source>
        <dbReference type="ARBA" id="ARBA00022845"/>
    </source>
</evidence>
<evidence type="ECO:0000256" key="12">
    <source>
        <dbReference type="ARBA" id="ARBA00023193"/>
    </source>
</evidence>
<feature type="region of interest" description="Disordered" evidence="19">
    <location>
        <begin position="521"/>
        <end position="556"/>
    </location>
</feature>
<dbReference type="FunCoup" id="A0A0G4G1S3">
    <property type="interactions" value="4"/>
</dbReference>
<gene>
    <name evidence="22" type="ORF">Vbra_16661</name>
</gene>
<keyword evidence="23" id="KW-1185">Reference proteome</keyword>
<dbReference type="InterPro" id="IPR011047">
    <property type="entry name" value="Quinoprotein_ADH-like_sf"/>
</dbReference>
<evidence type="ECO:0000256" key="16">
    <source>
        <dbReference type="ARBA" id="ARBA00048659"/>
    </source>
</evidence>
<keyword evidence="3" id="KW-0723">Serine/threonine-protein kinase</keyword>
<dbReference type="PANTHER" id="PTHR11042:SF160">
    <property type="entry name" value="EUKARYOTIC TRANSLATION INITIATION FACTOR 2-ALPHA KINASE 1"/>
    <property type="match status" value="1"/>
</dbReference>
<feature type="region of interest" description="Disordered" evidence="19">
    <location>
        <begin position="668"/>
        <end position="735"/>
    </location>
</feature>
<sequence>MPRLRHRLSAWLRLWILWSLWGVLLSFFTAPWAAVGSADRADALAAGAVDATTEQAAPSIIVKEPDEYGHPAADYDSDSDAEVPFDIPAVHPDGHRESVLVVLTSDGTLWAVNTAGDYLWQYHLDEPLVAYDTPARKGATKGRGKGPPPRLLPSFDGSLLYVMDEGSPAYLSVTLKDLVTRSPFTTSLFPGVYFTGTRDTHVHSINLRTGDDIVPPADQDPASCHAPPADRGFIHGDSTRQLVFGSTTWKLKAFDEYRHSHQWSLAVNEIATLSKFRSPATEDLASLLELQGSSVLYKGPPYYSPPPVHDGPLAHTAWKTTSTDPQQVQVPPTPTNSLHTDPALGLGHPGVMAAGDDQEEATVFTVGAGNFTFPADVLAVYTIFDPPDTAPDVVTLELAVAAAPQIASHLVELAAPLLKQRTPGHPAMQPSLPSGQEIDHEGSSPLYLLDLPSADLPIKHSMTPTTSPFPLSRRRPLLFAKGFDWFRSNLWKSLQGLKAGTGGPHHRRDANGLVQIHDDPFHTMASNTSPSRPSHWHAHRHPHPPHAHPHSHSVTNLPSPPAMPQIAHAGRQETIPLESLATADGTDGGTSAWLWDYRNVWAWVCWLGLTACTILCAGLFMFIKEVLLSGRAGDPNSVFNPDGSVRSITTSTTAAGTPPSSIANKCIERSKAGGSPNSLDPADLDDDLKQQQQQQRRMPGDEAAGDDTRANSPWMDARPAAPQRMHYRRRGRTNSYPPQDFMELLDSDPPTNHEALTNTTKMAVPASVSMPAEDIDRQRGGARRLRKTSPDDDDHHQHPHQEKFLSVARDPHGWNPGRPATDRDSRVPADLPVFCDSQEARTFEGLCSPMAIRRQGGVDQPHSLGISLQRVSNRRYMAHLAGQGLLDELPPPLEPLQEEDHHHSKQRPSAAGTGQSTADPGSTAPIFGSSLYALQPVDGGRDHWQASSSMLPDLSKPPLPMITNGGGPWGSPRESPTKRWMAPQDDNAHKRDRSEPPGRPPPIAVPNGPNASLSAFPQMSPTSGPQSQIPPDCPLAEVLENGKFYRTFEELSLIGRGGFGAVYRARNRLEPDKPIYAVKFVHLRMRAKDALGSRRYFREVSAGRDILSKHVVRYFIWWCEEPQFLPKEHARGRPQWEPLTNKDANDSLPSTPSSTIKDRQHRGLRRRRGGTPLRVETHQSSWAMNEDDEDQTEGSPQSPMSWGWGSNTDDGQSDVDLGVGGERYGSIGMMQLPSADNGTGLPPLPIDEDPSNWPVLEEEEELVHDDETQSEDWIQFKDEEEPKGESEPPSPCRPPPEPEPSPSPSPSDLGGFRPAVEDASSHLRGDGDNEQEGGGGMGTLEISPPLGPSVLRRVSGSRLAVPERRGRGRRGRGRPQRQRRESEPLYPVVLLIQMEMCHGVTLRQWLDAAERSTVPLEYVESAKTTRVELDLFRQLIKGIRDIHQKGIVHRDLKPDNIIVDPSTQTLKIGDFGLARFLRATGGDEDSMGASGITPPRTSSVWGDPSALKTLPRSDSQASVQGQVIGTPGYAPPEGGALCSEKADIFSASVILLELLCPRFETLMERYKVLEEFRTAAKVPDFIPEHLPEYHDLMKRMARRNPAERPSAEEVYHEIKTGFKNKNQNRHSSPLPTPPPQPSDEQLPAVSLPLPPSPTAALSREASPPSTSSPSPPCAASPVLTRSAPPRSHSAAKGKRTPSRRRKAMRHLTCPNLEVSNELGGDDDEDEGGGDGMEEEIVMSGDSVLSGATEPMKAV</sequence>
<keyword evidence="20" id="KW-0812">Transmembrane</keyword>
<protein>
    <recommendedName>
        <fullName evidence="2">non-specific serine/threonine protein kinase</fullName>
        <ecNumber evidence="2">2.7.11.1</ecNumber>
    </recommendedName>
    <alternativeName>
        <fullName evidence="15">PRKR-like endoplasmic reticulum kinase</fullName>
    </alternativeName>
</protein>
<feature type="compositionally biased region" description="Low complexity" evidence="19">
    <location>
        <begin position="1654"/>
        <end position="1668"/>
    </location>
</feature>
<organism evidence="22 23">
    <name type="scientific">Vitrella brassicaformis (strain CCMP3155)</name>
    <dbReference type="NCBI Taxonomy" id="1169540"/>
    <lineage>
        <taxon>Eukaryota</taxon>
        <taxon>Sar</taxon>
        <taxon>Alveolata</taxon>
        <taxon>Colpodellida</taxon>
        <taxon>Vitrellaceae</taxon>
        <taxon>Vitrella</taxon>
    </lineage>
</organism>
<keyword evidence="20" id="KW-0472">Membrane</keyword>
<comment type="subcellular location">
    <subcellularLocation>
        <location evidence="1">Endoplasmic reticulum membrane</location>
        <topology evidence="1">Single-pass membrane protein</topology>
    </subcellularLocation>
</comment>
<dbReference type="OrthoDB" id="1405469at2759"/>
<feature type="region of interest" description="Disordered" evidence="19">
    <location>
        <begin position="1130"/>
        <end position="1252"/>
    </location>
</feature>
<dbReference type="InterPro" id="IPR000719">
    <property type="entry name" value="Prot_kinase_dom"/>
</dbReference>
<dbReference type="GO" id="GO:0006986">
    <property type="term" value="P:response to unfolded protein"/>
    <property type="evidence" value="ECO:0007669"/>
    <property type="project" value="UniProtKB-KW"/>
</dbReference>
<feature type="compositionally biased region" description="Basic residues" evidence="19">
    <location>
        <begin position="1366"/>
        <end position="1377"/>
    </location>
</feature>
<keyword evidence="7" id="KW-0256">Endoplasmic reticulum</keyword>
<feature type="region of interest" description="Disordered" evidence="19">
    <location>
        <begin position="1278"/>
        <end position="1381"/>
    </location>
</feature>
<evidence type="ECO:0000256" key="6">
    <source>
        <dbReference type="ARBA" id="ARBA00022777"/>
    </source>
</evidence>
<feature type="compositionally biased region" description="Polar residues" evidence="19">
    <location>
        <begin position="1009"/>
        <end position="1029"/>
    </location>
</feature>
<keyword evidence="4" id="KW-0808">Transferase</keyword>
<keyword evidence="8 18" id="KW-0067">ATP-binding</keyword>
<feature type="compositionally biased region" description="Low complexity" evidence="19">
    <location>
        <begin position="1638"/>
        <end position="1647"/>
    </location>
</feature>
<evidence type="ECO:0000256" key="11">
    <source>
        <dbReference type="ARBA" id="ARBA00023180"/>
    </source>
</evidence>